<protein>
    <recommendedName>
        <fullName evidence="3">Sucrase/ferredoxin-like-domain-containing protein</fullName>
    </recommendedName>
</protein>
<name>A0A163JIT3_ABSGL</name>
<dbReference type="Pfam" id="PF06999">
    <property type="entry name" value="Suc_Fer-like"/>
    <property type="match status" value="1"/>
</dbReference>
<gene>
    <name evidence="1" type="primary">ABSGL_05269.1 scaffold 6884</name>
</gene>
<dbReference type="Gene3D" id="3.40.30.10">
    <property type="entry name" value="Glutaredoxin"/>
    <property type="match status" value="1"/>
</dbReference>
<dbReference type="InterPro" id="IPR009737">
    <property type="entry name" value="Aim32/Apd1-like"/>
</dbReference>
<dbReference type="InParanoid" id="A0A163JIT3"/>
<keyword evidence="2" id="KW-1185">Reference proteome</keyword>
<dbReference type="PANTHER" id="PTHR31902:SF14">
    <property type="entry name" value="ACTIN PATCHES DISTAL PROTEIN 1"/>
    <property type="match status" value="1"/>
</dbReference>
<dbReference type="OrthoDB" id="10253744at2759"/>
<dbReference type="OMA" id="YAIHIVI"/>
<evidence type="ECO:0000313" key="2">
    <source>
        <dbReference type="Proteomes" id="UP000078561"/>
    </source>
</evidence>
<accession>A0A163JIT3</accession>
<reference evidence="1" key="1">
    <citation type="submission" date="2016-04" db="EMBL/GenBank/DDBJ databases">
        <authorList>
            <person name="Evans L.H."/>
            <person name="Alamgir A."/>
            <person name="Owens N."/>
            <person name="Weber N.D."/>
            <person name="Virtaneva K."/>
            <person name="Barbian K."/>
            <person name="Babar A."/>
            <person name="Rosenke K."/>
        </authorList>
    </citation>
    <scope>NUCLEOTIDE SEQUENCE [LARGE SCALE GENOMIC DNA]</scope>
    <source>
        <strain evidence="1">CBS 101.48</strain>
    </source>
</reference>
<dbReference type="CDD" id="cd03062">
    <property type="entry name" value="TRX_Fd_Sucrase"/>
    <property type="match status" value="1"/>
</dbReference>
<sequence length="367" mass="41256">MDWISSQVKHFYTCSPPSLKVSLPPMVTLEPLAPVVPIQCEGCVLPCSSHDRIPAHLNIDQTRSLHNTVTPYSLHLIVFTGRSDWPGHIEDEELTGALMDCLDRRRKSPQQQQGRSAQNTFHLYGLTKTEQQQQKQQQQQETKQYRVLVTNASLPSQYSTKGVDILVLPDNKIVANVTRKRIEGFVDLVYGQSASDFDIHPSPWSNLILVCGHRRKDKRCGTIGPMLQQAFDQALEQHSMGTQCQVMLVSHLGGHAFAGNVVLYTHQGLRSIWYGRITPCHCLNIVRYSLCQDHVLQEFSKVDRMDTGALKVPVNVSTSFSKNECTDCYVLKQARNAAKCACSGERGKESRFHHSNCQTATWKKGPT</sequence>
<evidence type="ECO:0008006" key="3">
    <source>
        <dbReference type="Google" id="ProtNLM"/>
    </source>
</evidence>
<evidence type="ECO:0000313" key="1">
    <source>
        <dbReference type="EMBL" id="SAL99624.1"/>
    </source>
</evidence>
<dbReference type="PANTHER" id="PTHR31902">
    <property type="entry name" value="ACTIN PATCHES DISTAL PROTEIN 1"/>
    <property type="match status" value="1"/>
</dbReference>
<proteinExistence type="predicted"/>
<dbReference type="AlphaFoldDB" id="A0A163JIT3"/>
<dbReference type="Proteomes" id="UP000078561">
    <property type="component" value="Unassembled WGS sequence"/>
</dbReference>
<dbReference type="EMBL" id="LT552933">
    <property type="protein sequence ID" value="SAL99624.1"/>
    <property type="molecule type" value="Genomic_DNA"/>
</dbReference>
<organism evidence="1">
    <name type="scientific">Absidia glauca</name>
    <name type="common">Pin mould</name>
    <dbReference type="NCBI Taxonomy" id="4829"/>
    <lineage>
        <taxon>Eukaryota</taxon>
        <taxon>Fungi</taxon>
        <taxon>Fungi incertae sedis</taxon>
        <taxon>Mucoromycota</taxon>
        <taxon>Mucoromycotina</taxon>
        <taxon>Mucoromycetes</taxon>
        <taxon>Mucorales</taxon>
        <taxon>Cunninghamellaceae</taxon>
        <taxon>Absidia</taxon>
    </lineage>
</organism>
<dbReference type="SUPFAM" id="SSF52833">
    <property type="entry name" value="Thioredoxin-like"/>
    <property type="match status" value="1"/>
</dbReference>
<dbReference type="InterPro" id="IPR036249">
    <property type="entry name" value="Thioredoxin-like_sf"/>
</dbReference>